<dbReference type="PANTHER" id="PTHR43163:SF6">
    <property type="entry name" value="DIPEPTIDE TRANSPORT SYSTEM PERMEASE PROTEIN DPPB-RELATED"/>
    <property type="match status" value="1"/>
</dbReference>
<evidence type="ECO:0000256" key="4">
    <source>
        <dbReference type="ARBA" id="ARBA00022692"/>
    </source>
</evidence>
<feature type="transmembrane region" description="Helical" evidence="7">
    <location>
        <begin position="138"/>
        <end position="163"/>
    </location>
</feature>
<accession>A0A932ZVT3</accession>
<evidence type="ECO:0000259" key="8">
    <source>
        <dbReference type="PROSITE" id="PS50928"/>
    </source>
</evidence>
<evidence type="ECO:0000313" key="10">
    <source>
        <dbReference type="Proteomes" id="UP000752292"/>
    </source>
</evidence>
<feature type="transmembrane region" description="Helical" evidence="7">
    <location>
        <begin position="12"/>
        <end position="34"/>
    </location>
</feature>
<evidence type="ECO:0000256" key="5">
    <source>
        <dbReference type="ARBA" id="ARBA00022989"/>
    </source>
</evidence>
<dbReference type="PANTHER" id="PTHR43163">
    <property type="entry name" value="DIPEPTIDE TRANSPORT SYSTEM PERMEASE PROTEIN DPPB-RELATED"/>
    <property type="match status" value="1"/>
</dbReference>
<keyword evidence="2 7" id="KW-0813">Transport</keyword>
<dbReference type="InterPro" id="IPR035906">
    <property type="entry name" value="MetI-like_sf"/>
</dbReference>
<evidence type="ECO:0000256" key="2">
    <source>
        <dbReference type="ARBA" id="ARBA00022448"/>
    </source>
</evidence>
<gene>
    <name evidence="9" type="ORF">HY618_03390</name>
</gene>
<reference evidence="9" key="1">
    <citation type="submission" date="2020-07" db="EMBL/GenBank/DDBJ databases">
        <title>Huge and variable diversity of episymbiotic CPR bacteria and DPANN archaea in groundwater ecosystems.</title>
        <authorList>
            <person name="He C.Y."/>
            <person name="Keren R."/>
            <person name="Whittaker M."/>
            <person name="Farag I.F."/>
            <person name="Doudna J."/>
            <person name="Cate J.H.D."/>
            <person name="Banfield J.F."/>
        </authorList>
    </citation>
    <scope>NUCLEOTIDE SEQUENCE</scope>
    <source>
        <strain evidence="9">NC_groundwater_1370_Ag_S-0.2um_69_93</strain>
    </source>
</reference>
<evidence type="ECO:0000256" key="7">
    <source>
        <dbReference type="RuleBase" id="RU363032"/>
    </source>
</evidence>
<comment type="subcellular location">
    <subcellularLocation>
        <location evidence="1 7">Cell membrane</location>
        <topology evidence="1 7">Multi-pass membrane protein</topology>
    </subcellularLocation>
</comment>
<comment type="similarity">
    <text evidence="7">Belongs to the binding-protein-dependent transport system permease family.</text>
</comment>
<dbReference type="GO" id="GO:0005886">
    <property type="term" value="C:plasma membrane"/>
    <property type="evidence" value="ECO:0007669"/>
    <property type="project" value="UniProtKB-SubCell"/>
</dbReference>
<dbReference type="Proteomes" id="UP000752292">
    <property type="component" value="Unassembled WGS sequence"/>
</dbReference>
<dbReference type="PROSITE" id="PS50928">
    <property type="entry name" value="ABC_TM1"/>
    <property type="match status" value="1"/>
</dbReference>
<comment type="caution">
    <text evidence="9">The sequence shown here is derived from an EMBL/GenBank/DDBJ whole genome shotgun (WGS) entry which is preliminary data.</text>
</comment>
<dbReference type="AlphaFoldDB" id="A0A932ZVT3"/>
<organism evidence="9 10">
    <name type="scientific">Tectimicrobiota bacterium</name>
    <dbReference type="NCBI Taxonomy" id="2528274"/>
    <lineage>
        <taxon>Bacteria</taxon>
        <taxon>Pseudomonadati</taxon>
        <taxon>Nitrospinota/Tectimicrobiota group</taxon>
        <taxon>Candidatus Tectimicrobiota</taxon>
    </lineage>
</organism>
<feature type="transmembrane region" description="Helical" evidence="7">
    <location>
        <begin position="203"/>
        <end position="223"/>
    </location>
</feature>
<keyword evidence="4 7" id="KW-0812">Transmembrane</keyword>
<dbReference type="SUPFAM" id="SSF161098">
    <property type="entry name" value="MetI-like"/>
    <property type="match status" value="1"/>
</dbReference>
<evidence type="ECO:0000256" key="1">
    <source>
        <dbReference type="ARBA" id="ARBA00004651"/>
    </source>
</evidence>
<name>A0A932ZVT3_UNCTE</name>
<feature type="transmembrane region" description="Helical" evidence="7">
    <location>
        <begin position="105"/>
        <end position="126"/>
    </location>
</feature>
<feature type="domain" description="ABC transmembrane type-1" evidence="8">
    <location>
        <begin position="99"/>
        <end position="330"/>
    </location>
</feature>
<dbReference type="CDD" id="cd06261">
    <property type="entry name" value="TM_PBP2"/>
    <property type="match status" value="1"/>
</dbReference>
<keyword evidence="5 7" id="KW-1133">Transmembrane helix</keyword>
<dbReference type="Pfam" id="PF00528">
    <property type="entry name" value="BPD_transp_1"/>
    <property type="match status" value="1"/>
</dbReference>
<dbReference type="Pfam" id="PF19300">
    <property type="entry name" value="BPD_transp_1_N"/>
    <property type="match status" value="1"/>
</dbReference>
<dbReference type="Gene3D" id="1.10.3720.10">
    <property type="entry name" value="MetI-like"/>
    <property type="match status" value="1"/>
</dbReference>
<keyword evidence="6 7" id="KW-0472">Membrane</keyword>
<dbReference type="InterPro" id="IPR045621">
    <property type="entry name" value="BPD_transp_1_N"/>
</dbReference>
<dbReference type="EMBL" id="JACQRX010000150">
    <property type="protein sequence ID" value="MBI4251480.1"/>
    <property type="molecule type" value="Genomic_DNA"/>
</dbReference>
<dbReference type="GO" id="GO:0071916">
    <property type="term" value="F:dipeptide transmembrane transporter activity"/>
    <property type="evidence" value="ECO:0007669"/>
    <property type="project" value="TreeGrafter"/>
</dbReference>
<evidence type="ECO:0000256" key="6">
    <source>
        <dbReference type="ARBA" id="ARBA00023136"/>
    </source>
</evidence>
<feature type="transmembrane region" description="Helical" evidence="7">
    <location>
        <begin position="261"/>
        <end position="281"/>
    </location>
</feature>
<dbReference type="InterPro" id="IPR000515">
    <property type="entry name" value="MetI-like"/>
</dbReference>
<sequence>MRSGVLALIGRRLLQAAPAVMGIIIVTFVLTRALPGDPAVFFAGPTADAQSIAQIRASLGLDKSWPEQFWLYLRSLAAGDLGKAVSTGQPVLQELTTRLPASLELTLLGLALAAAAAIPLGVLAATRPGSWVDHLCRLLVTAGVSLPTFFTGLFLVYIFYFLLGAAPAPLGRLHIALVEPARMTGFFLIDSLLARDFEVFRGALAQLLLPASTLGLFALAPLARMTRAAMLGVLSSDFIRTARAGGLTRWTVLWVYAFRNAMLPVLTTVGMVFSFLLGANVLVEKVFAWPGIGSFALEALVASDYAAVQGFVLAMALMYVALNLLIDILYALVDPRVGVEG</sequence>
<keyword evidence="3" id="KW-1003">Cell membrane</keyword>
<evidence type="ECO:0000313" key="9">
    <source>
        <dbReference type="EMBL" id="MBI4251480.1"/>
    </source>
</evidence>
<evidence type="ECO:0000256" key="3">
    <source>
        <dbReference type="ARBA" id="ARBA00022475"/>
    </source>
</evidence>
<protein>
    <submittedName>
        <fullName evidence="9">ABC transporter permease</fullName>
    </submittedName>
</protein>
<feature type="transmembrane region" description="Helical" evidence="7">
    <location>
        <begin position="312"/>
        <end position="333"/>
    </location>
</feature>
<proteinExistence type="inferred from homology"/>